<keyword evidence="5" id="KW-0812">Transmembrane</keyword>
<name>A0A409VU25_9AGAR</name>
<dbReference type="EMBL" id="NHYE01005563">
    <property type="protein sequence ID" value="PPQ69747.1"/>
    <property type="molecule type" value="Genomic_DNA"/>
</dbReference>
<proteinExistence type="predicted"/>
<evidence type="ECO:0000313" key="7">
    <source>
        <dbReference type="EMBL" id="PPQ69747.1"/>
    </source>
</evidence>
<keyword evidence="3" id="KW-0862">Zinc</keyword>
<dbReference type="GO" id="GO:0008270">
    <property type="term" value="F:zinc ion binding"/>
    <property type="evidence" value="ECO:0007669"/>
    <property type="project" value="UniProtKB-KW"/>
</dbReference>
<protein>
    <recommendedName>
        <fullName evidence="6">MYND-type domain-containing protein</fullName>
    </recommendedName>
</protein>
<dbReference type="Proteomes" id="UP000284706">
    <property type="component" value="Unassembled WGS sequence"/>
</dbReference>
<dbReference type="SUPFAM" id="SSF144232">
    <property type="entry name" value="HIT/MYND zinc finger-like"/>
    <property type="match status" value="1"/>
</dbReference>
<dbReference type="Gene3D" id="6.10.140.2220">
    <property type="match status" value="1"/>
</dbReference>
<dbReference type="STRING" id="231916.A0A409VU25"/>
<evidence type="ECO:0000256" key="1">
    <source>
        <dbReference type="ARBA" id="ARBA00022723"/>
    </source>
</evidence>
<comment type="caution">
    <text evidence="7">The sequence shown here is derived from an EMBL/GenBank/DDBJ whole genome shotgun (WGS) entry which is preliminary data.</text>
</comment>
<feature type="domain" description="MYND-type" evidence="6">
    <location>
        <begin position="1"/>
        <end position="25"/>
    </location>
</feature>
<keyword evidence="5" id="KW-1133">Transmembrane helix</keyword>
<dbReference type="Pfam" id="PF26632">
    <property type="entry name" value="DUF8205"/>
    <property type="match status" value="2"/>
</dbReference>
<evidence type="ECO:0000259" key="6">
    <source>
        <dbReference type="PROSITE" id="PS50865"/>
    </source>
</evidence>
<evidence type="ECO:0000256" key="3">
    <source>
        <dbReference type="ARBA" id="ARBA00022833"/>
    </source>
</evidence>
<dbReference type="PROSITE" id="PS50865">
    <property type="entry name" value="ZF_MYND_2"/>
    <property type="match status" value="1"/>
</dbReference>
<keyword evidence="5" id="KW-0472">Membrane</keyword>
<organism evidence="7 8">
    <name type="scientific">Gymnopilus dilepis</name>
    <dbReference type="NCBI Taxonomy" id="231916"/>
    <lineage>
        <taxon>Eukaryota</taxon>
        <taxon>Fungi</taxon>
        <taxon>Dikarya</taxon>
        <taxon>Basidiomycota</taxon>
        <taxon>Agaricomycotina</taxon>
        <taxon>Agaricomycetes</taxon>
        <taxon>Agaricomycetidae</taxon>
        <taxon>Agaricales</taxon>
        <taxon>Agaricineae</taxon>
        <taxon>Hymenogastraceae</taxon>
        <taxon>Gymnopilus</taxon>
    </lineage>
</organism>
<dbReference type="OrthoDB" id="5231159at2759"/>
<dbReference type="Pfam" id="PF01753">
    <property type="entry name" value="zf-MYND"/>
    <property type="match status" value="1"/>
</dbReference>
<feature type="transmembrane region" description="Helical" evidence="5">
    <location>
        <begin position="38"/>
        <end position="60"/>
    </location>
</feature>
<evidence type="ECO:0000256" key="4">
    <source>
        <dbReference type="PROSITE-ProRule" id="PRU00134"/>
    </source>
</evidence>
<dbReference type="InParanoid" id="A0A409VU25"/>
<sequence length="586" mass="67074">MQCKDARYCSRECQKADWSTHKDICTPSAASRKRLHQYIMANPLFDIYLQVLVIAQLGLLKDPSPKKMHRILIFFGLEPANAKDFLELFHPKGTADDSPLKGMMQLHAVYSDPLPPPLRDIEFLALTPAAIELWELQRKEMDDHGLDATPLCILQWISTHKDVMQTGVANLRIKSGGMDVARWHLKEQTRNVAIPNAFSENAMEVFKTNFSINAILEYLNAQIRTDAENRLTLRAPMSKEDKEVIVEAASKPSKNHVRRLFCDLQKQKALREIAYREALRYYMRKGELPAKGHPLVSATKNDEKYERVNAVNEPNHKRTCEPSETDRKKLAQYFMANPLLHLFIEVLLVAALKILDDPSPQNMFFAQMCFGIEPADAKDFLRLFDPSAVADDKPMVGIPQIFSISSSRLDDEKNFSQGEISLWQQKREESNAAGYSSMPLCVMQWAFLDNTTIKTISTIVAITPTAMDIARYHTIHNKPFVVPKVFVEENSQTFTTTFSVKSVTEYINTSIRQDIKNQWVLRTSLSKHEKESIILAAQGKFSDGPREYFAMLQRIKAIVESTYHDAYRHYMECGVLRGHPLFPFRR</sequence>
<keyword evidence="2 4" id="KW-0863">Zinc-finger</keyword>
<dbReference type="AlphaFoldDB" id="A0A409VU25"/>
<reference evidence="7 8" key="1">
    <citation type="journal article" date="2018" name="Evol. Lett.">
        <title>Horizontal gene cluster transfer increased hallucinogenic mushroom diversity.</title>
        <authorList>
            <person name="Reynolds H.T."/>
            <person name="Vijayakumar V."/>
            <person name="Gluck-Thaler E."/>
            <person name="Korotkin H.B."/>
            <person name="Matheny P.B."/>
            <person name="Slot J.C."/>
        </authorList>
    </citation>
    <scope>NUCLEOTIDE SEQUENCE [LARGE SCALE GENOMIC DNA]</scope>
    <source>
        <strain evidence="7 8">SRW20</strain>
    </source>
</reference>
<keyword evidence="8" id="KW-1185">Reference proteome</keyword>
<dbReference type="InterPro" id="IPR002893">
    <property type="entry name" value="Znf_MYND"/>
</dbReference>
<evidence type="ECO:0000256" key="5">
    <source>
        <dbReference type="SAM" id="Phobius"/>
    </source>
</evidence>
<dbReference type="InterPro" id="IPR058518">
    <property type="entry name" value="DUF8205"/>
</dbReference>
<evidence type="ECO:0000313" key="8">
    <source>
        <dbReference type="Proteomes" id="UP000284706"/>
    </source>
</evidence>
<keyword evidence="1" id="KW-0479">Metal-binding</keyword>
<accession>A0A409VU25</accession>
<gene>
    <name evidence="7" type="ORF">CVT26_014022</name>
</gene>
<evidence type="ECO:0000256" key="2">
    <source>
        <dbReference type="ARBA" id="ARBA00022771"/>
    </source>
</evidence>